<dbReference type="Pfam" id="PF07929">
    <property type="entry name" value="PRiA4_ORF3"/>
    <property type="match status" value="1"/>
</dbReference>
<accession>A0AA49GHB5</accession>
<name>A0AA49GHB5_9BACT</name>
<dbReference type="InterPro" id="IPR024047">
    <property type="entry name" value="MM3350-like_sf"/>
</dbReference>
<evidence type="ECO:0000259" key="1">
    <source>
        <dbReference type="Pfam" id="PF07929"/>
    </source>
</evidence>
<protein>
    <submittedName>
        <fullName evidence="2">Plasmid pRiA4b ORF-3 family protein</fullName>
    </submittedName>
</protein>
<dbReference type="Gene3D" id="3.10.290.30">
    <property type="entry name" value="MM3350-like"/>
    <property type="match status" value="1"/>
</dbReference>
<reference evidence="2" key="2">
    <citation type="journal article" date="2024" name="Antonie Van Leeuwenhoek">
        <title>Roseihalotalea indica gen. nov., sp. nov., a halophilic Bacteroidetes from mesopelagic Southwest Indian Ocean with higher carbohydrate metabolic potential.</title>
        <authorList>
            <person name="Chen B."/>
            <person name="Zhang M."/>
            <person name="Lin D."/>
            <person name="Ye J."/>
            <person name="Tang K."/>
        </authorList>
    </citation>
    <scope>NUCLEOTIDE SEQUENCE</scope>
    <source>
        <strain evidence="2">TK19036</strain>
    </source>
</reference>
<sequence>MAFQLKISLDYSNKPPIWRKVLVPDTFSFHDLHAVIQTVMGWENMHLYAFRPDGHRGEDIGIPFEDDFMGGETTDARKTRIREYLTHEKQEIAYEYDFGDSWTHTVLVEQITDEKIIAPRCLGGKGACPPEDCGGINGYYGLVETVNDPSHTEYAEMRDWLGLEDGEVWDVHEFDIADCEQDIIHFRQYTEGW</sequence>
<feature type="domain" description="Plasmid pRiA4b Orf3-like" evidence="1">
    <location>
        <begin position="2"/>
        <end position="177"/>
    </location>
</feature>
<organism evidence="2">
    <name type="scientific">Roseihalotalea indica</name>
    <dbReference type="NCBI Taxonomy" id="2867963"/>
    <lineage>
        <taxon>Bacteria</taxon>
        <taxon>Pseudomonadati</taxon>
        <taxon>Bacteroidota</taxon>
        <taxon>Cytophagia</taxon>
        <taxon>Cytophagales</taxon>
        <taxon>Catalimonadaceae</taxon>
        <taxon>Roseihalotalea</taxon>
    </lineage>
</organism>
<dbReference type="PANTHER" id="PTHR41878:SF1">
    <property type="entry name" value="TNPR PROTEIN"/>
    <property type="match status" value="1"/>
</dbReference>
<gene>
    <name evidence="2" type="ORF">K4G66_20505</name>
</gene>
<dbReference type="InterPro" id="IPR012912">
    <property type="entry name" value="Plasmid_pRiA4b_Orf3-like"/>
</dbReference>
<dbReference type="EMBL" id="CP120682">
    <property type="protein sequence ID" value="WKN34760.1"/>
    <property type="molecule type" value="Genomic_DNA"/>
</dbReference>
<dbReference type="AlphaFoldDB" id="A0AA49GHB5"/>
<dbReference type="PANTHER" id="PTHR41878">
    <property type="entry name" value="LEXA REPRESSOR-RELATED"/>
    <property type="match status" value="1"/>
</dbReference>
<evidence type="ECO:0000313" key="2">
    <source>
        <dbReference type="EMBL" id="WKN34760.1"/>
    </source>
</evidence>
<reference evidence="2" key="1">
    <citation type="journal article" date="2023" name="Comput. Struct. Biotechnol. J.">
        <title>Discovery of a novel marine Bacteroidetes with a rich repertoire of carbohydrate-active enzymes.</title>
        <authorList>
            <person name="Chen B."/>
            <person name="Liu G."/>
            <person name="Chen Q."/>
            <person name="Wang H."/>
            <person name="Liu L."/>
            <person name="Tang K."/>
        </authorList>
    </citation>
    <scope>NUCLEOTIDE SEQUENCE</scope>
    <source>
        <strain evidence="2">TK19036</strain>
    </source>
</reference>
<proteinExistence type="predicted"/>
<dbReference type="SUPFAM" id="SSF159941">
    <property type="entry name" value="MM3350-like"/>
    <property type="match status" value="1"/>
</dbReference>